<feature type="domain" description="DUF305" evidence="3">
    <location>
        <begin position="57"/>
        <end position="207"/>
    </location>
</feature>
<reference evidence="5" key="1">
    <citation type="submission" date="2015-03" db="EMBL/GenBank/DDBJ databases">
        <title>Luteipulveratus halotolerans sp. nov., a novel actinobacterium (Dermacoccaceae) from Sarawak, Malaysia.</title>
        <authorList>
            <person name="Juboi H."/>
            <person name="Basik A."/>
            <person name="Shamsul S.S."/>
            <person name="Arnold P."/>
            <person name="Schmitt E.K."/>
            <person name="Sanglier J.-J."/>
            <person name="Yeo T."/>
        </authorList>
    </citation>
    <scope>NUCLEOTIDE SEQUENCE [LARGE SCALE GENOMIC DNA]</scope>
    <source>
        <strain evidence="5">C296001</strain>
    </source>
</reference>
<dbReference type="Proteomes" id="UP000037397">
    <property type="component" value="Unassembled WGS sequence"/>
</dbReference>
<dbReference type="RefSeq" id="WP_050670438.1">
    <property type="nucleotide sequence ID" value="NZ_LAIR01000002.1"/>
</dbReference>
<dbReference type="EMBL" id="LAIR01000002">
    <property type="protein sequence ID" value="KNX38026.1"/>
    <property type="molecule type" value="Genomic_DNA"/>
</dbReference>
<dbReference type="AlphaFoldDB" id="A0A0L6CJQ7"/>
<dbReference type="PANTHER" id="PTHR36933:SF1">
    <property type="entry name" value="SLL0788 PROTEIN"/>
    <property type="match status" value="1"/>
</dbReference>
<dbReference type="InterPro" id="IPR005183">
    <property type="entry name" value="DUF305_CopM-like"/>
</dbReference>
<feature type="compositionally biased region" description="Low complexity" evidence="1">
    <location>
        <begin position="34"/>
        <end position="51"/>
    </location>
</feature>
<comment type="caution">
    <text evidence="4">The sequence shown here is derived from an EMBL/GenBank/DDBJ whole genome shotgun (WGS) entry which is preliminary data.</text>
</comment>
<gene>
    <name evidence="4" type="ORF">VV01_14115</name>
</gene>
<evidence type="ECO:0000259" key="3">
    <source>
        <dbReference type="Pfam" id="PF03713"/>
    </source>
</evidence>
<feature type="region of interest" description="Disordered" evidence="1">
    <location>
        <begin position="28"/>
        <end position="51"/>
    </location>
</feature>
<dbReference type="PROSITE" id="PS51257">
    <property type="entry name" value="PROKAR_LIPOPROTEIN"/>
    <property type="match status" value="1"/>
</dbReference>
<keyword evidence="5" id="KW-1185">Reference proteome</keyword>
<dbReference type="Pfam" id="PF03713">
    <property type="entry name" value="DUF305"/>
    <property type="match status" value="1"/>
</dbReference>
<evidence type="ECO:0000313" key="4">
    <source>
        <dbReference type="EMBL" id="KNX38026.1"/>
    </source>
</evidence>
<dbReference type="Gene3D" id="1.20.1260.10">
    <property type="match status" value="1"/>
</dbReference>
<accession>A0A0L6CJQ7</accession>
<organism evidence="4 5">
    <name type="scientific">Luteipulveratus halotolerans</name>
    <dbReference type="NCBI Taxonomy" id="1631356"/>
    <lineage>
        <taxon>Bacteria</taxon>
        <taxon>Bacillati</taxon>
        <taxon>Actinomycetota</taxon>
        <taxon>Actinomycetes</taxon>
        <taxon>Micrococcales</taxon>
        <taxon>Dermacoccaceae</taxon>
        <taxon>Luteipulveratus</taxon>
    </lineage>
</organism>
<name>A0A0L6CJQ7_9MICO</name>
<proteinExistence type="predicted"/>
<sequence length="212" mass="21910">MTSTSRAALAAACTAALALTLSACGSGDDEHTSASHMSHMSSTSSAAPAAAAGRQGDIAFAQQMIPHHRQAVQMSDLALGRNGVSADVTRLATSIKRAQGPEISTMSGWLRSWGAQVPSTGAHSGHDMSGMPGMPGMMSEQDMADLKGARGAAFDRMWLTMMIKHHQGAVTMATAVTKTTSNTQVNDLANAIITGQNAEIRTMQNLLGPASS</sequence>
<evidence type="ECO:0000256" key="2">
    <source>
        <dbReference type="SAM" id="SignalP"/>
    </source>
</evidence>
<dbReference type="PANTHER" id="PTHR36933">
    <property type="entry name" value="SLL0788 PROTEIN"/>
    <property type="match status" value="1"/>
</dbReference>
<feature type="signal peptide" evidence="2">
    <location>
        <begin position="1"/>
        <end position="23"/>
    </location>
</feature>
<dbReference type="PATRIC" id="fig|1631356.3.peg.2776"/>
<feature type="chain" id="PRO_5038398707" description="DUF305 domain-containing protein" evidence="2">
    <location>
        <begin position="24"/>
        <end position="212"/>
    </location>
</feature>
<dbReference type="InterPro" id="IPR012347">
    <property type="entry name" value="Ferritin-like"/>
</dbReference>
<evidence type="ECO:0000256" key="1">
    <source>
        <dbReference type="SAM" id="MobiDB-lite"/>
    </source>
</evidence>
<protein>
    <recommendedName>
        <fullName evidence="3">DUF305 domain-containing protein</fullName>
    </recommendedName>
</protein>
<evidence type="ECO:0000313" key="5">
    <source>
        <dbReference type="Proteomes" id="UP000037397"/>
    </source>
</evidence>
<dbReference type="STRING" id="1631356.VV01_14115"/>
<keyword evidence="2" id="KW-0732">Signal</keyword>